<dbReference type="InterPro" id="IPR013984">
    <property type="entry name" value="Ald_Fedxn_OxRdtase_dom2"/>
</dbReference>
<keyword evidence="4" id="KW-0479">Metal-binding</keyword>
<proteinExistence type="inferred from homology"/>
<dbReference type="EMBL" id="LAZR01014697">
    <property type="protein sequence ID" value="KKM16335.1"/>
    <property type="molecule type" value="Genomic_DNA"/>
</dbReference>
<dbReference type="Gene3D" id="3.60.9.10">
    <property type="entry name" value="Aldehyde ferredoxin oxidoreductase, N-terminal domain"/>
    <property type="match status" value="1"/>
</dbReference>
<comment type="similarity">
    <text evidence="2">Belongs to the AOR/FOR family.</text>
</comment>
<dbReference type="InterPro" id="IPR036503">
    <property type="entry name" value="Ald_Fedxn_OxRdtase_N_sf"/>
</dbReference>
<gene>
    <name evidence="8" type="ORF">LCGC14_1686850</name>
</gene>
<accession>A0A0F9KM09</accession>
<dbReference type="SUPFAM" id="SSF56228">
    <property type="entry name" value="Aldehyde ferredoxin oxidoreductase, N-terminal domain"/>
    <property type="match status" value="1"/>
</dbReference>
<evidence type="ECO:0000313" key="8">
    <source>
        <dbReference type="EMBL" id="KKM16335.1"/>
    </source>
</evidence>
<keyword evidence="6" id="KW-0411">Iron-sulfur</keyword>
<reference evidence="8" key="1">
    <citation type="journal article" date="2015" name="Nature">
        <title>Complex archaea that bridge the gap between prokaryotes and eukaryotes.</title>
        <authorList>
            <person name="Spang A."/>
            <person name="Saw J.H."/>
            <person name="Jorgensen S.L."/>
            <person name="Zaremba-Niedzwiedzka K."/>
            <person name="Martijn J."/>
            <person name="Lind A.E."/>
            <person name="van Eijk R."/>
            <person name="Schleper C."/>
            <person name="Guy L."/>
            <person name="Ettema T.J."/>
        </authorList>
    </citation>
    <scope>NUCLEOTIDE SEQUENCE</scope>
</reference>
<comment type="cofactor">
    <cofactor evidence="1">
        <name>[4Fe-4S] cluster</name>
        <dbReference type="ChEBI" id="CHEBI:49883"/>
    </cofactor>
</comment>
<protein>
    <recommendedName>
        <fullName evidence="7">Aldehyde ferredoxin oxidoreductase N-terminal domain-containing protein</fullName>
    </recommendedName>
</protein>
<keyword evidence="3" id="KW-0004">4Fe-4S</keyword>
<evidence type="ECO:0000259" key="7">
    <source>
        <dbReference type="SMART" id="SM00790"/>
    </source>
</evidence>
<dbReference type="GO" id="GO:0046872">
    <property type="term" value="F:metal ion binding"/>
    <property type="evidence" value="ECO:0007669"/>
    <property type="project" value="UniProtKB-KW"/>
</dbReference>
<comment type="caution">
    <text evidence="8">The sequence shown here is derived from an EMBL/GenBank/DDBJ whole genome shotgun (WGS) entry which is preliminary data.</text>
</comment>
<dbReference type="AlphaFoldDB" id="A0A0F9KM09"/>
<dbReference type="Pfam" id="PF02730">
    <property type="entry name" value="AFOR_N"/>
    <property type="match status" value="1"/>
</dbReference>
<feature type="non-terminal residue" evidence="8">
    <location>
        <position position="295"/>
    </location>
</feature>
<dbReference type="PANTHER" id="PTHR30038">
    <property type="entry name" value="ALDEHYDE FERREDOXIN OXIDOREDUCTASE"/>
    <property type="match status" value="1"/>
</dbReference>
<dbReference type="GO" id="GO:0051539">
    <property type="term" value="F:4 iron, 4 sulfur cluster binding"/>
    <property type="evidence" value="ECO:0007669"/>
    <property type="project" value="UniProtKB-KW"/>
</dbReference>
<evidence type="ECO:0000256" key="2">
    <source>
        <dbReference type="ARBA" id="ARBA00011032"/>
    </source>
</evidence>
<evidence type="ECO:0000256" key="5">
    <source>
        <dbReference type="ARBA" id="ARBA00023004"/>
    </source>
</evidence>
<dbReference type="Gene3D" id="1.10.569.10">
    <property type="entry name" value="Aldehyde Ferredoxin Oxidoreductase Protein, subunit A, domain 2"/>
    <property type="match status" value="1"/>
</dbReference>
<evidence type="ECO:0000256" key="1">
    <source>
        <dbReference type="ARBA" id="ARBA00001966"/>
    </source>
</evidence>
<keyword evidence="5" id="KW-0408">Iron</keyword>
<dbReference type="InterPro" id="IPR051919">
    <property type="entry name" value="W-dependent_AOR"/>
</dbReference>
<evidence type="ECO:0000256" key="4">
    <source>
        <dbReference type="ARBA" id="ARBA00022723"/>
    </source>
</evidence>
<evidence type="ECO:0000256" key="3">
    <source>
        <dbReference type="ARBA" id="ARBA00022485"/>
    </source>
</evidence>
<dbReference type="InterPro" id="IPR013983">
    <property type="entry name" value="Ald_Fedxn_OxRdtase_N"/>
</dbReference>
<sequence length="295" mass="32484">MVWKKKIAYINLSTRKITEKLIPKSIRTQYLGGRGINMFLLYNYLPPGINPLSPENPLLIGTGLLTGIPALGSGRCDIAAKSPITGAIGDSNIGGFFAPQLRMAGFDHLVITGKAEKPVYLLIRDGIIEILDASHLWGKDTFETQSQIRADHGDDDIESLVIGNAGENLVRFANIRTGMKSAAGRTGMGCVMGSKNLKAIAARGMMDIEFTHTEKLLEYCKEMVDMVMKNRYSRAAQKWGTLIIYSATNTTGLIRTKNFQLNQLEDGEDIEPEEMDKYTLGMASCYGCPIGCRHR</sequence>
<dbReference type="SMART" id="SM00790">
    <property type="entry name" value="AFOR_N"/>
    <property type="match status" value="1"/>
</dbReference>
<name>A0A0F9KM09_9ZZZZ</name>
<feature type="domain" description="Aldehyde ferredoxin oxidoreductase N-terminal" evidence="7">
    <location>
        <begin position="3"/>
        <end position="206"/>
    </location>
</feature>
<dbReference type="SUPFAM" id="SSF48310">
    <property type="entry name" value="Aldehyde ferredoxin oxidoreductase, C-terminal domains"/>
    <property type="match status" value="1"/>
</dbReference>
<dbReference type="InterPro" id="IPR036021">
    <property type="entry name" value="Tungsten_al_ferr_oxy-like_C"/>
</dbReference>
<dbReference type="PANTHER" id="PTHR30038:SF7">
    <property type="entry name" value="TUNGSTEN-CONTAINING GLYCERALDEHYDE-3-PHOSPHATE:FERREDOXIN OXIDOREDUCTASE"/>
    <property type="match status" value="1"/>
</dbReference>
<dbReference type="GO" id="GO:0009055">
    <property type="term" value="F:electron transfer activity"/>
    <property type="evidence" value="ECO:0007669"/>
    <property type="project" value="InterPro"/>
</dbReference>
<dbReference type="GO" id="GO:0016625">
    <property type="term" value="F:oxidoreductase activity, acting on the aldehyde or oxo group of donors, iron-sulfur protein as acceptor"/>
    <property type="evidence" value="ECO:0007669"/>
    <property type="project" value="InterPro"/>
</dbReference>
<organism evidence="8">
    <name type="scientific">marine sediment metagenome</name>
    <dbReference type="NCBI Taxonomy" id="412755"/>
    <lineage>
        <taxon>unclassified sequences</taxon>
        <taxon>metagenomes</taxon>
        <taxon>ecological metagenomes</taxon>
    </lineage>
</organism>
<evidence type="ECO:0000256" key="6">
    <source>
        <dbReference type="ARBA" id="ARBA00023014"/>
    </source>
</evidence>
<dbReference type="Pfam" id="PF01314">
    <property type="entry name" value="AFOR_C"/>
    <property type="match status" value="1"/>
</dbReference>
<dbReference type="InterPro" id="IPR001203">
    <property type="entry name" value="OxRdtase_Ald_Fedxn_C"/>
</dbReference>